<evidence type="ECO:0000313" key="2">
    <source>
        <dbReference type="EMBL" id="MDG3586992.1"/>
    </source>
</evidence>
<dbReference type="Pfam" id="PF11751">
    <property type="entry name" value="PorP_SprF"/>
    <property type="match status" value="1"/>
</dbReference>
<reference evidence="2" key="1">
    <citation type="submission" date="2022-11" db="EMBL/GenBank/DDBJ databases">
        <title>High-quality draft genome sequence of Galbibacter sp. strain CMA-7.</title>
        <authorList>
            <person name="Wei L."/>
            <person name="Dong C."/>
            <person name="Shao Z."/>
        </authorList>
    </citation>
    <scope>NUCLEOTIDE SEQUENCE</scope>
    <source>
        <strain evidence="2">CMA-7</strain>
    </source>
</reference>
<dbReference type="Proteomes" id="UP001153642">
    <property type="component" value="Unassembled WGS sequence"/>
</dbReference>
<feature type="chain" id="PRO_5045489639" evidence="1">
    <location>
        <begin position="23"/>
        <end position="307"/>
    </location>
</feature>
<keyword evidence="1" id="KW-0732">Signal</keyword>
<gene>
    <name evidence="2" type="ORF">OSR52_14040</name>
</gene>
<dbReference type="RefSeq" id="WP_277900741.1">
    <property type="nucleotide sequence ID" value="NZ_JAPMUA010000005.1"/>
</dbReference>
<organism evidence="2 3">
    <name type="scientific">Galbibacter pacificus</name>
    <dbReference type="NCBI Taxonomy" id="2996052"/>
    <lineage>
        <taxon>Bacteria</taxon>
        <taxon>Pseudomonadati</taxon>
        <taxon>Bacteroidota</taxon>
        <taxon>Flavobacteriia</taxon>
        <taxon>Flavobacteriales</taxon>
        <taxon>Flavobacteriaceae</taxon>
        <taxon>Galbibacter</taxon>
    </lineage>
</organism>
<sequence length="307" mass="35118">MDIIKKNTSLLTFALLLSASMAAQQLPQFTQYMYNTVAINPAYAGSREALSIVALHRSQWNGFNGGPKTLTVSANSPLRNDKIGVGMSFIRDELGYERFSYLYGDFSYTIRTGENTELAFGLKAGFTHYELDNDLLSDPSIINDPYFNNISNHWSPNMGLGIYWHSNKWYMGLSSPRIFTTDYNKEEEFEASERIGYYLTGGYVFTLSKDIKFKPAFLIKATNGSSMAYDFTGNFLFYEKMWIGAAYRVDDAAAVLIDFQVTPQWRIGYTYEQPISDIRPYTSGTHEILLMFELKFNNAKYKSPRYF</sequence>
<comment type="caution">
    <text evidence="2">The sequence shown here is derived from an EMBL/GenBank/DDBJ whole genome shotgun (WGS) entry which is preliminary data.</text>
</comment>
<keyword evidence="3" id="KW-1185">Reference proteome</keyword>
<accession>A0ABT6FUQ9</accession>
<evidence type="ECO:0000313" key="3">
    <source>
        <dbReference type="Proteomes" id="UP001153642"/>
    </source>
</evidence>
<evidence type="ECO:0000256" key="1">
    <source>
        <dbReference type="SAM" id="SignalP"/>
    </source>
</evidence>
<proteinExistence type="predicted"/>
<name>A0ABT6FUQ9_9FLAO</name>
<feature type="signal peptide" evidence="1">
    <location>
        <begin position="1"/>
        <end position="22"/>
    </location>
</feature>
<dbReference type="InterPro" id="IPR019861">
    <property type="entry name" value="PorP/SprF_Bacteroidetes"/>
</dbReference>
<protein>
    <submittedName>
        <fullName evidence="2">Type IX secretion system membrane protein PorP/SprF</fullName>
    </submittedName>
</protein>
<dbReference type="EMBL" id="JAPMUA010000005">
    <property type="protein sequence ID" value="MDG3586992.1"/>
    <property type="molecule type" value="Genomic_DNA"/>
</dbReference>
<dbReference type="NCBIfam" id="TIGR03519">
    <property type="entry name" value="T9SS_PorP_fam"/>
    <property type="match status" value="1"/>
</dbReference>